<protein>
    <submittedName>
        <fullName evidence="2">Uncharacterized protein</fullName>
    </submittedName>
</protein>
<feature type="compositionally biased region" description="Basic and acidic residues" evidence="1">
    <location>
        <begin position="10"/>
        <end position="26"/>
    </location>
</feature>
<feature type="region of interest" description="Disordered" evidence="1">
    <location>
        <begin position="245"/>
        <end position="266"/>
    </location>
</feature>
<reference evidence="2" key="2">
    <citation type="submission" date="2022-06" db="UniProtKB">
        <authorList>
            <consortium name="EnsemblMetazoa"/>
        </authorList>
    </citation>
    <scope>IDENTIFICATION</scope>
    <source>
        <strain evidence="2">DF5081</strain>
    </source>
</reference>
<dbReference type="EnsemblMetazoa" id="CJA02896.1">
    <property type="protein sequence ID" value="CJA02896.1"/>
    <property type="gene ID" value="WBGene00122100"/>
</dbReference>
<dbReference type="AlphaFoldDB" id="A0A8R1HIS2"/>
<evidence type="ECO:0000313" key="2">
    <source>
        <dbReference type="EnsemblMetazoa" id="CJA02896.1"/>
    </source>
</evidence>
<accession>A0A8R1HIS2</accession>
<evidence type="ECO:0000313" key="3">
    <source>
        <dbReference type="Proteomes" id="UP000005237"/>
    </source>
</evidence>
<organism evidence="2 3">
    <name type="scientific">Caenorhabditis japonica</name>
    <dbReference type="NCBI Taxonomy" id="281687"/>
    <lineage>
        <taxon>Eukaryota</taxon>
        <taxon>Metazoa</taxon>
        <taxon>Ecdysozoa</taxon>
        <taxon>Nematoda</taxon>
        <taxon>Chromadorea</taxon>
        <taxon>Rhabditida</taxon>
        <taxon>Rhabditina</taxon>
        <taxon>Rhabditomorpha</taxon>
        <taxon>Rhabditoidea</taxon>
        <taxon>Rhabditidae</taxon>
        <taxon>Peloderinae</taxon>
        <taxon>Caenorhabditis</taxon>
    </lineage>
</organism>
<sequence length="421" mass="47579">MSAGAEIAMDSEKEETVTSSDHFDGQVQREEIVPGSSPEGVFPSEDHQMFGAIDQVSPRNLPEQLKHDEEEIIEEVLEPAEQIEELLVEDGEQQFMNMVQISQEDLYEAGFDMDDLNHLTEEQLNHVVAISQQRQAKQSEQGQDIMQQEIYGEGDGTGTDGNDYGHGHGQMVENDMQIILTNDGGVNITDSKQRQFYISPTEIANLNIDLNNFNHDHIQQLLQFALPTIKETDRKHEGTSYSREVLDQQPSTSYHHHHEQIATDKDHRSPMIGETVQIRTADGRLQEAVVKYLRGSSEFKIQYLDGGGFGYATMDQMLVPQRNRHQEGYGAPMLIRRTEMARMAAQKRAATTGEDVCPPVLKRSYLAPVVDGPHVMHQPNFCCPICDKKVFQKEPSYIVIRLPACDSCTREKIIVLDEQNI</sequence>
<proteinExistence type="predicted"/>
<keyword evidence="3" id="KW-1185">Reference proteome</keyword>
<feature type="region of interest" description="Disordered" evidence="1">
    <location>
        <begin position="1"/>
        <end position="26"/>
    </location>
</feature>
<evidence type="ECO:0000256" key="1">
    <source>
        <dbReference type="SAM" id="MobiDB-lite"/>
    </source>
</evidence>
<reference evidence="3" key="1">
    <citation type="submission" date="2010-08" db="EMBL/GenBank/DDBJ databases">
        <authorList>
            <consortium name="Caenorhabditis japonica Sequencing Consortium"/>
            <person name="Wilson R.K."/>
        </authorList>
    </citation>
    <scope>NUCLEOTIDE SEQUENCE [LARGE SCALE GENOMIC DNA]</scope>
    <source>
        <strain evidence="3">DF5081</strain>
    </source>
</reference>
<dbReference type="Proteomes" id="UP000005237">
    <property type="component" value="Unassembled WGS sequence"/>
</dbReference>
<name>A0A8R1HIS2_CAEJA</name>